<dbReference type="EMBL" id="BPLQ01004504">
    <property type="protein sequence ID" value="GIY08448.1"/>
    <property type="molecule type" value="Genomic_DNA"/>
</dbReference>
<evidence type="ECO:0000313" key="2">
    <source>
        <dbReference type="EMBL" id="GIY08448.1"/>
    </source>
</evidence>
<evidence type="ECO:0000313" key="3">
    <source>
        <dbReference type="Proteomes" id="UP001054837"/>
    </source>
</evidence>
<feature type="region of interest" description="Disordered" evidence="1">
    <location>
        <begin position="1"/>
        <end position="28"/>
    </location>
</feature>
<keyword evidence="3" id="KW-1185">Reference proteome</keyword>
<reference evidence="2 3" key="1">
    <citation type="submission" date="2021-06" db="EMBL/GenBank/DDBJ databases">
        <title>Caerostris darwini draft genome.</title>
        <authorList>
            <person name="Kono N."/>
            <person name="Arakawa K."/>
        </authorList>
    </citation>
    <scope>NUCLEOTIDE SEQUENCE [LARGE SCALE GENOMIC DNA]</scope>
</reference>
<protein>
    <submittedName>
        <fullName evidence="2">Uncharacterized protein</fullName>
    </submittedName>
</protein>
<dbReference type="Proteomes" id="UP001054837">
    <property type="component" value="Unassembled WGS sequence"/>
</dbReference>
<comment type="caution">
    <text evidence="2">The sequence shown here is derived from an EMBL/GenBank/DDBJ whole genome shotgun (WGS) entry which is preliminary data.</text>
</comment>
<dbReference type="AlphaFoldDB" id="A0AAV4QLW6"/>
<accession>A0AAV4QLW6</accession>
<organism evidence="2 3">
    <name type="scientific">Caerostris darwini</name>
    <dbReference type="NCBI Taxonomy" id="1538125"/>
    <lineage>
        <taxon>Eukaryota</taxon>
        <taxon>Metazoa</taxon>
        <taxon>Ecdysozoa</taxon>
        <taxon>Arthropoda</taxon>
        <taxon>Chelicerata</taxon>
        <taxon>Arachnida</taxon>
        <taxon>Araneae</taxon>
        <taxon>Araneomorphae</taxon>
        <taxon>Entelegynae</taxon>
        <taxon>Araneoidea</taxon>
        <taxon>Araneidae</taxon>
        <taxon>Caerostris</taxon>
    </lineage>
</organism>
<proteinExistence type="predicted"/>
<evidence type="ECO:0000256" key="1">
    <source>
        <dbReference type="SAM" id="MobiDB-lite"/>
    </source>
</evidence>
<sequence>MQGSHSPLQDSLKDNSNCNSRKPALSRLSSGVVCGQKVGMIRDTSNVGVNESFCFSRLCFGGNSDRLLIQFIKSNCRQKVQASGVIQFIMKSFIGHYYELPRMKL</sequence>
<gene>
    <name evidence="2" type="ORF">CDAR_313911</name>
</gene>
<name>A0AAV4QLW6_9ARAC</name>
<feature type="compositionally biased region" description="Polar residues" evidence="1">
    <location>
        <begin position="1"/>
        <end position="20"/>
    </location>
</feature>